<sequence length="70" mass="8363">MAIYFSSIYDINLCMYNYMCVYELVECSSRATYIQMLLMNYIIKERERERTERKSIEGGIGAPQFEDIVR</sequence>
<protein>
    <submittedName>
        <fullName evidence="1">Uncharacterized protein</fullName>
    </submittedName>
</protein>
<evidence type="ECO:0000313" key="1">
    <source>
        <dbReference type="EMBL" id="KAK9133375.1"/>
    </source>
</evidence>
<dbReference type="AlphaFoldDB" id="A0AAP0PA06"/>
<accession>A0AAP0PA06</accession>
<gene>
    <name evidence="1" type="ORF">Scep_012903</name>
</gene>
<dbReference type="EMBL" id="JBBNAG010000005">
    <property type="protein sequence ID" value="KAK9133375.1"/>
    <property type="molecule type" value="Genomic_DNA"/>
</dbReference>
<proteinExistence type="predicted"/>
<name>A0AAP0PA06_9MAGN</name>
<reference evidence="1 2" key="1">
    <citation type="submission" date="2024-01" db="EMBL/GenBank/DDBJ databases">
        <title>Genome assemblies of Stephania.</title>
        <authorList>
            <person name="Yang L."/>
        </authorList>
    </citation>
    <scope>NUCLEOTIDE SEQUENCE [LARGE SCALE GENOMIC DNA]</scope>
    <source>
        <strain evidence="1">JXDWG</strain>
        <tissue evidence="1">Leaf</tissue>
    </source>
</reference>
<organism evidence="1 2">
    <name type="scientific">Stephania cephalantha</name>
    <dbReference type="NCBI Taxonomy" id="152367"/>
    <lineage>
        <taxon>Eukaryota</taxon>
        <taxon>Viridiplantae</taxon>
        <taxon>Streptophyta</taxon>
        <taxon>Embryophyta</taxon>
        <taxon>Tracheophyta</taxon>
        <taxon>Spermatophyta</taxon>
        <taxon>Magnoliopsida</taxon>
        <taxon>Ranunculales</taxon>
        <taxon>Menispermaceae</taxon>
        <taxon>Menispermoideae</taxon>
        <taxon>Cissampelideae</taxon>
        <taxon>Stephania</taxon>
    </lineage>
</organism>
<dbReference type="Proteomes" id="UP001419268">
    <property type="component" value="Unassembled WGS sequence"/>
</dbReference>
<comment type="caution">
    <text evidence="1">The sequence shown here is derived from an EMBL/GenBank/DDBJ whole genome shotgun (WGS) entry which is preliminary data.</text>
</comment>
<evidence type="ECO:0000313" key="2">
    <source>
        <dbReference type="Proteomes" id="UP001419268"/>
    </source>
</evidence>
<keyword evidence="2" id="KW-1185">Reference proteome</keyword>